<evidence type="ECO:0000313" key="12">
    <source>
        <dbReference type="EMBL" id="KAK3332648.1"/>
    </source>
</evidence>
<dbReference type="PANTHER" id="PTHR48022">
    <property type="entry name" value="PLASTIDIC GLUCOSE TRANSPORTER 4"/>
    <property type="match status" value="1"/>
</dbReference>
<dbReference type="InterPro" id="IPR003663">
    <property type="entry name" value="Sugar/inositol_transpt"/>
</dbReference>
<comment type="similarity">
    <text evidence="2 8">Belongs to the major facilitator superfamily. Sugar transporter (TC 2.A.1.1) family.</text>
</comment>
<comment type="caution">
    <text evidence="12">The sequence shown here is derived from an EMBL/GenBank/DDBJ whole genome shotgun (WGS) entry which is preliminary data.</text>
</comment>
<dbReference type="EMBL" id="JAUEPO010000002">
    <property type="protein sequence ID" value="KAK3332648.1"/>
    <property type="molecule type" value="Genomic_DNA"/>
</dbReference>
<organism evidence="12 13">
    <name type="scientific">Cercophora scortea</name>
    <dbReference type="NCBI Taxonomy" id="314031"/>
    <lineage>
        <taxon>Eukaryota</taxon>
        <taxon>Fungi</taxon>
        <taxon>Dikarya</taxon>
        <taxon>Ascomycota</taxon>
        <taxon>Pezizomycotina</taxon>
        <taxon>Sordariomycetes</taxon>
        <taxon>Sordariomycetidae</taxon>
        <taxon>Sordariales</taxon>
        <taxon>Lasiosphaeriaceae</taxon>
        <taxon>Cercophora</taxon>
    </lineage>
</organism>
<dbReference type="PANTHER" id="PTHR48022:SF17">
    <property type="entry name" value="HEXOSE TRANSPORTER"/>
    <property type="match status" value="1"/>
</dbReference>
<keyword evidence="3 8" id="KW-0813">Transport</keyword>
<proteinExistence type="inferred from homology"/>
<dbReference type="InterPro" id="IPR050360">
    <property type="entry name" value="MFS_Sugar_Transporters"/>
</dbReference>
<feature type="transmembrane region" description="Helical" evidence="10">
    <location>
        <begin position="467"/>
        <end position="487"/>
    </location>
</feature>
<dbReference type="NCBIfam" id="TIGR00879">
    <property type="entry name" value="SP"/>
    <property type="match status" value="1"/>
</dbReference>
<keyword evidence="4 10" id="KW-0812">Transmembrane</keyword>
<feature type="transmembrane region" description="Helical" evidence="10">
    <location>
        <begin position="326"/>
        <end position="348"/>
    </location>
</feature>
<keyword evidence="5 10" id="KW-1133">Transmembrane helix</keyword>
<dbReference type="InterPro" id="IPR005829">
    <property type="entry name" value="Sugar_transporter_CS"/>
</dbReference>
<dbReference type="PROSITE" id="PS00217">
    <property type="entry name" value="SUGAR_TRANSPORT_2"/>
    <property type="match status" value="1"/>
</dbReference>
<accession>A0AAE0IWM3</accession>
<dbReference type="CDD" id="cd17356">
    <property type="entry name" value="MFS_HXT"/>
    <property type="match status" value="1"/>
</dbReference>
<feature type="transmembrane region" description="Helical" evidence="10">
    <location>
        <begin position="171"/>
        <end position="190"/>
    </location>
</feature>
<dbReference type="SUPFAM" id="SSF103473">
    <property type="entry name" value="MFS general substrate transporter"/>
    <property type="match status" value="1"/>
</dbReference>
<dbReference type="GO" id="GO:0010255">
    <property type="term" value="P:glucose mediated signaling pathway"/>
    <property type="evidence" value="ECO:0007669"/>
    <property type="project" value="UniProtKB-ARBA"/>
</dbReference>
<evidence type="ECO:0000256" key="1">
    <source>
        <dbReference type="ARBA" id="ARBA00004141"/>
    </source>
</evidence>
<evidence type="ECO:0000256" key="10">
    <source>
        <dbReference type="SAM" id="Phobius"/>
    </source>
</evidence>
<evidence type="ECO:0000256" key="9">
    <source>
        <dbReference type="SAM" id="MobiDB-lite"/>
    </source>
</evidence>
<dbReference type="InterPro" id="IPR005828">
    <property type="entry name" value="MFS_sugar_transport-like"/>
</dbReference>
<dbReference type="GO" id="GO:0005351">
    <property type="term" value="F:carbohydrate:proton symporter activity"/>
    <property type="evidence" value="ECO:0007669"/>
    <property type="project" value="TreeGrafter"/>
</dbReference>
<evidence type="ECO:0000259" key="11">
    <source>
        <dbReference type="PROSITE" id="PS50850"/>
    </source>
</evidence>
<feature type="domain" description="Major facilitator superfamily (MFS) profile" evidence="11">
    <location>
        <begin position="35"/>
        <end position="491"/>
    </location>
</feature>
<feature type="transmembrane region" description="Helical" evidence="10">
    <location>
        <begin position="396"/>
        <end position="420"/>
    </location>
</feature>
<dbReference type="Pfam" id="PF00083">
    <property type="entry name" value="Sugar_tr"/>
    <property type="match status" value="1"/>
</dbReference>
<evidence type="ECO:0000313" key="13">
    <source>
        <dbReference type="Proteomes" id="UP001286456"/>
    </source>
</evidence>
<feature type="transmembrane region" description="Helical" evidence="10">
    <location>
        <begin position="82"/>
        <end position="101"/>
    </location>
</feature>
<feature type="transmembrane region" description="Helical" evidence="10">
    <location>
        <begin position="292"/>
        <end position="314"/>
    </location>
</feature>
<dbReference type="Proteomes" id="UP001286456">
    <property type="component" value="Unassembled WGS sequence"/>
</dbReference>
<evidence type="ECO:0000256" key="2">
    <source>
        <dbReference type="ARBA" id="ARBA00010992"/>
    </source>
</evidence>
<keyword evidence="13" id="KW-1185">Reference proteome</keyword>
<evidence type="ECO:0000256" key="5">
    <source>
        <dbReference type="ARBA" id="ARBA00022989"/>
    </source>
</evidence>
<dbReference type="InterPro" id="IPR036259">
    <property type="entry name" value="MFS_trans_sf"/>
</dbReference>
<evidence type="ECO:0000256" key="7">
    <source>
        <dbReference type="ARBA" id="ARBA00023180"/>
    </source>
</evidence>
<comment type="subcellular location">
    <subcellularLocation>
        <location evidence="1">Membrane</location>
        <topology evidence="1">Multi-pass membrane protein</topology>
    </subcellularLocation>
</comment>
<evidence type="ECO:0000256" key="4">
    <source>
        <dbReference type="ARBA" id="ARBA00022692"/>
    </source>
</evidence>
<dbReference type="GO" id="GO:0005536">
    <property type="term" value="F:D-glucose binding"/>
    <property type="evidence" value="ECO:0007669"/>
    <property type="project" value="UniProtKB-ARBA"/>
</dbReference>
<feature type="transmembrane region" description="Helical" evidence="10">
    <location>
        <begin position="138"/>
        <end position="159"/>
    </location>
</feature>
<protein>
    <submittedName>
        <fullName evidence="12">General substrate transporter</fullName>
    </submittedName>
</protein>
<feature type="transmembrane region" description="Helical" evidence="10">
    <location>
        <begin position="432"/>
        <end position="455"/>
    </location>
</feature>
<dbReference type="FunFam" id="1.20.1250.20:FF:000115">
    <property type="entry name" value="High-affinity glucose transporter"/>
    <property type="match status" value="1"/>
</dbReference>
<dbReference type="InterPro" id="IPR020846">
    <property type="entry name" value="MFS_dom"/>
</dbReference>
<dbReference type="Gene3D" id="1.20.1250.20">
    <property type="entry name" value="MFS general substrate transporter like domains"/>
    <property type="match status" value="1"/>
</dbReference>
<evidence type="ECO:0000256" key="3">
    <source>
        <dbReference type="ARBA" id="ARBA00022448"/>
    </source>
</evidence>
<feature type="region of interest" description="Disordered" evidence="9">
    <location>
        <begin position="524"/>
        <end position="562"/>
    </location>
</feature>
<dbReference type="PROSITE" id="PS00216">
    <property type="entry name" value="SUGAR_TRANSPORT_1"/>
    <property type="match status" value="1"/>
</dbReference>
<keyword evidence="7" id="KW-0325">Glycoprotein</keyword>
<keyword evidence="6 10" id="KW-0472">Membrane</keyword>
<gene>
    <name evidence="12" type="ORF">B0T19DRAFT_416177</name>
</gene>
<dbReference type="GO" id="GO:0005886">
    <property type="term" value="C:plasma membrane"/>
    <property type="evidence" value="ECO:0007669"/>
    <property type="project" value="UniProtKB-ARBA"/>
</dbReference>
<dbReference type="AlphaFoldDB" id="A0AAE0IWM3"/>
<sequence>MAVFRKKLAVPKPAPRLAAVKPTDEAGSSWPAIAIGTFVAFGGVLFGYDTGTISGIIAMDYWRALFSTGYRDPSGHLDISPSQSSAVVSILSAGTFFGALSSPLMGDYIGRRWALIASAWVFNLGVIFQTAATSLPLFLAGRFFAGFGVGLISALIPLYQSETAPKWIRGAIVGAYQLAITIGLLLAAVVDNATHLRQDTGSYRIPIAVQFAWSLVLIIGMLLLPETPRYLIKRSKMDKAGASLGRLRKLPRDHPAILDELAEIKANNDFEMAIGKASYIDCFRGGMLKRMLTGMGLQALQQLTGINFIFYYGTQYFKNSGISNPFVITMITSSINVVSTLPGLYAIDKWGRRPLLFWGAIGMCVSQLIVAVLGTTTTGQDSQGNVIVFNLPAQSASIAFVCIYIFFFASTWGPLAWVVTGEIFPLKNRARGLSMTTATNWLLNWAIAYATPYLVNYGDGYANLQSKIFFIWFGCCFLCISFVYFFIYETKGLTLEEIDELYTEVSSARKSKHWHPSITFRQRQSVGGQGGLIPGEKDGSENGRVEDTIREDGTVSPADEHA</sequence>
<dbReference type="PRINTS" id="PR00171">
    <property type="entry name" value="SUGRTRNSPORT"/>
</dbReference>
<evidence type="ECO:0000256" key="8">
    <source>
        <dbReference type="RuleBase" id="RU003346"/>
    </source>
</evidence>
<feature type="compositionally biased region" description="Basic and acidic residues" evidence="9">
    <location>
        <begin position="535"/>
        <end position="562"/>
    </location>
</feature>
<reference evidence="12" key="1">
    <citation type="journal article" date="2023" name="Mol. Phylogenet. Evol.">
        <title>Genome-scale phylogeny and comparative genomics of the fungal order Sordariales.</title>
        <authorList>
            <person name="Hensen N."/>
            <person name="Bonometti L."/>
            <person name="Westerberg I."/>
            <person name="Brannstrom I.O."/>
            <person name="Guillou S."/>
            <person name="Cros-Aarteil S."/>
            <person name="Calhoun S."/>
            <person name="Haridas S."/>
            <person name="Kuo A."/>
            <person name="Mondo S."/>
            <person name="Pangilinan J."/>
            <person name="Riley R."/>
            <person name="LaButti K."/>
            <person name="Andreopoulos B."/>
            <person name="Lipzen A."/>
            <person name="Chen C."/>
            <person name="Yan M."/>
            <person name="Daum C."/>
            <person name="Ng V."/>
            <person name="Clum A."/>
            <person name="Steindorff A."/>
            <person name="Ohm R.A."/>
            <person name="Martin F."/>
            <person name="Silar P."/>
            <person name="Natvig D.O."/>
            <person name="Lalanne C."/>
            <person name="Gautier V."/>
            <person name="Ament-Velasquez S.L."/>
            <person name="Kruys A."/>
            <person name="Hutchinson M.I."/>
            <person name="Powell A.J."/>
            <person name="Barry K."/>
            <person name="Miller A.N."/>
            <person name="Grigoriev I.V."/>
            <person name="Debuchy R."/>
            <person name="Gladieux P."/>
            <person name="Hiltunen Thoren M."/>
            <person name="Johannesson H."/>
        </authorList>
    </citation>
    <scope>NUCLEOTIDE SEQUENCE</scope>
    <source>
        <strain evidence="12">SMH4131-1</strain>
    </source>
</reference>
<name>A0AAE0IWM3_9PEZI</name>
<evidence type="ECO:0000256" key="6">
    <source>
        <dbReference type="ARBA" id="ARBA00023136"/>
    </source>
</evidence>
<feature type="transmembrane region" description="Helical" evidence="10">
    <location>
        <begin position="355"/>
        <end position="376"/>
    </location>
</feature>
<feature type="transmembrane region" description="Helical" evidence="10">
    <location>
        <begin position="202"/>
        <end position="224"/>
    </location>
</feature>
<dbReference type="PROSITE" id="PS50850">
    <property type="entry name" value="MFS"/>
    <property type="match status" value="1"/>
</dbReference>
<feature type="transmembrane region" description="Helical" evidence="10">
    <location>
        <begin position="113"/>
        <end position="132"/>
    </location>
</feature>
<reference evidence="12" key="2">
    <citation type="submission" date="2023-06" db="EMBL/GenBank/DDBJ databases">
        <authorList>
            <consortium name="Lawrence Berkeley National Laboratory"/>
            <person name="Haridas S."/>
            <person name="Hensen N."/>
            <person name="Bonometti L."/>
            <person name="Westerberg I."/>
            <person name="Brannstrom I.O."/>
            <person name="Guillou S."/>
            <person name="Cros-Aarteil S."/>
            <person name="Calhoun S."/>
            <person name="Kuo A."/>
            <person name="Mondo S."/>
            <person name="Pangilinan J."/>
            <person name="Riley R."/>
            <person name="Labutti K."/>
            <person name="Andreopoulos B."/>
            <person name="Lipzen A."/>
            <person name="Chen C."/>
            <person name="Yanf M."/>
            <person name="Daum C."/>
            <person name="Ng V."/>
            <person name="Clum A."/>
            <person name="Steindorff A."/>
            <person name="Ohm R."/>
            <person name="Martin F."/>
            <person name="Silar P."/>
            <person name="Natvig D."/>
            <person name="Lalanne C."/>
            <person name="Gautier V."/>
            <person name="Ament-Velasquez S.L."/>
            <person name="Kruys A."/>
            <person name="Hutchinson M.I."/>
            <person name="Powell A.J."/>
            <person name="Barry K."/>
            <person name="Miller A.N."/>
            <person name="Grigoriev I.V."/>
            <person name="Debuchy R."/>
            <person name="Gladieux P."/>
            <person name="Thoren M.H."/>
            <person name="Johannesson H."/>
        </authorList>
    </citation>
    <scope>NUCLEOTIDE SEQUENCE</scope>
    <source>
        <strain evidence="12">SMH4131-1</strain>
    </source>
</reference>